<evidence type="ECO:0000256" key="2">
    <source>
        <dbReference type="ARBA" id="ARBA00022723"/>
    </source>
</evidence>
<evidence type="ECO:0000313" key="11">
    <source>
        <dbReference type="Proteomes" id="UP000216052"/>
    </source>
</evidence>
<comment type="function">
    <text evidence="7">Catalyzes the tRNA-independent activation of glutamate in presence of ATP and the subsequent transfer of glutamate onto a tRNA(Asp). Glutamate is transferred on the 2-amino-5-(4,5-dihydroxy-2-cyclopenten-1-yl) moiety of the queuosine in the wobble position of the QUC anticodon.</text>
</comment>
<evidence type="ECO:0000256" key="3">
    <source>
        <dbReference type="ARBA" id="ARBA00022741"/>
    </source>
</evidence>
<keyword evidence="8" id="KW-0648">Protein biosynthesis</keyword>
<dbReference type="InterPro" id="IPR014729">
    <property type="entry name" value="Rossmann-like_a/b/a_fold"/>
</dbReference>
<dbReference type="PANTHER" id="PTHR43311:SF1">
    <property type="entry name" value="GLUTAMYL-Q TRNA(ASP) SYNTHETASE"/>
    <property type="match status" value="1"/>
</dbReference>
<keyword evidence="4 7" id="KW-0862">Zinc</keyword>
<proteinExistence type="inferred from homology"/>
<evidence type="ECO:0000256" key="7">
    <source>
        <dbReference type="HAMAP-Rule" id="MF_01428"/>
    </source>
</evidence>
<evidence type="ECO:0000313" key="10">
    <source>
        <dbReference type="EMBL" id="XFO74305.1"/>
    </source>
</evidence>
<feature type="short sequence motif" description="'HIGH' region" evidence="7">
    <location>
        <begin position="12"/>
        <end position="22"/>
    </location>
</feature>
<feature type="binding site" evidence="7">
    <location>
        <position position="45"/>
    </location>
    <ligand>
        <name>L-glutamate</name>
        <dbReference type="ChEBI" id="CHEBI:29985"/>
    </ligand>
</feature>
<dbReference type="RefSeq" id="WP_245692779.1">
    <property type="nucleotide sequence ID" value="NZ_CP155571.1"/>
</dbReference>
<keyword evidence="3 7" id="KW-0547">Nucleotide-binding</keyword>
<feature type="binding site" evidence="7">
    <location>
        <position position="111"/>
    </location>
    <ligand>
        <name>Zn(2+)</name>
        <dbReference type="ChEBI" id="CHEBI:29105"/>
    </ligand>
</feature>
<dbReference type="GO" id="GO:0004818">
    <property type="term" value="F:glutamate-tRNA ligase activity"/>
    <property type="evidence" value="ECO:0007669"/>
    <property type="project" value="UniProtKB-EC"/>
</dbReference>
<dbReference type="NCBIfam" id="NF004314">
    <property type="entry name" value="PRK05710.1-3"/>
    <property type="match status" value="1"/>
</dbReference>
<dbReference type="NCBIfam" id="TIGR03838">
    <property type="entry name" value="queuosine_YadB"/>
    <property type="match status" value="1"/>
</dbReference>
<protein>
    <recommendedName>
        <fullName evidence="7">Glutamyl-Q tRNA(Asp) synthetase</fullName>
        <shortName evidence="7">Glu-Q-RSs</shortName>
        <ecNumber evidence="7">6.1.1.-</ecNumber>
    </recommendedName>
</protein>
<feature type="domain" description="Glutamyl/glutaminyl-tRNA synthetase class Ib catalytic" evidence="9">
    <location>
        <begin position="6"/>
        <end position="276"/>
    </location>
</feature>
<feature type="binding site" evidence="7">
    <location>
        <position position="109"/>
    </location>
    <ligand>
        <name>Zn(2+)</name>
        <dbReference type="ChEBI" id="CHEBI:29105"/>
    </ligand>
</feature>
<organism evidence="10 11">
    <name type="scientific">Sporomusa acidovorans (strain ATCC 49682 / DSM 3132 / Mol)</name>
    <dbReference type="NCBI Taxonomy" id="1123286"/>
    <lineage>
        <taxon>Bacteria</taxon>
        <taxon>Bacillati</taxon>
        <taxon>Bacillota</taxon>
        <taxon>Negativicutes</taxon>
        <taxon>Selenomonadales</taxon>
        <taxon>Sporomusaceae</taxon>
        <taxon>Sporomusa</taxon>
    </lineage>
</organism>
<dbReference type="PANTHER" id="PTHR43311">
    <property type="entry name" value="GLUTAMATE--TRNA LIGASE"/>
    <property type="match status" value="1"/>
</dbReference>
<dbReference type="InterPro" id="IPR020058">
    <property type="entry name" value="Glu/Gln-tRNA-synth_Ib_cat-dom"/>
</dbReference>
<dbReference type="InterPro" id="IPR000924">
    <property type="entry name" value="Glu/Gln-tRNA-synth"/>
</dbReference>
<dbReference type="Gene3D" id="3.40.50.620">
    <property type="entry name" value="HUPs"/>
    <property type="match status" value="1"/>
</dbReference>
<keyword evidence="1 7" id="KW-0436">Ligase</keyword>
<accession>A0ABZ3J8B1</accession>
<evidence type="ECO:0000256" key="5">
    <source>
        <dbReference type="ARBA" id="ARBA00022840"/>
    </source>
</evidence>
<dbReference type="Pfam" id="PF00749">
    <property type="entry name" value="tRNA-synt_1c"/>
    <property type="match status" value="1"/>
</dbReference>
<name>A0ABZ3J8B1_SPOA4</name>
<comment type="similarity">
    <text evidence="7">Belongs to the class-I aminoacyl-tRNA synthetase family. GluQ subfamily.</text>
</comment>
<dbReference type="HAMAP" id="MF_01428">
    <property type="entry name" value="Glu_Q_tRNA_synth"/>
    <property type="match status" value="1"/>
</dbReference>
<gene>
    <name evidence="10" type="primary">gltX1</name>
    <name evidence="7" type="synonym">gluQ</name>
    <name evidence="10" type="ORF">SPACI_044150</name>
</gene>
<feature type="binding site" evidence="7">
    <location>
        <position position="134"/>
    </location>
    <ligand>
        <name>Zn(2+)</name>
        <dbReference type="ChEBI" id="CHEBI:29105"/>
    </ligand>
</feature>
<evidence type="ECO:0000256" key="6">
    <source>
        <dbReference type="ARBA" id="ARBA00023146"/>
    </source>
</evidence>
<keyword evidence="2 7" id="KW-0479">Metal-binding</keyword>
<reference evidence="10" key="1">
    <citation type="submission" date="2024-05" db="EMBL/GenBank/DDBJ databases">
        <title>Isolation and characterization of Sporomusa carbonis sp. nov., a carboxydotrophic hydrogenogen in the genus of Sporomusa isolated from a charcoal burning pile.</title>
        <authorList>
            <person name="Boeer T."/>
            <person name="Rosenbaum F."/>
            <person name="Eysell L."/>
            <person name="Mueller V."/>
            <person name="Daniel R."/>
            <person name="Poehlein A."/>
        </authorList>
    </citation>
    <scope>NUCLEOTIDE SEQUENCE [LARGE SCALE GENOMIC DNA]</scope>
    <source>
        <strain evidence="10">DSM 3132</strain>
    </source>
</reference>
<dbReference type="Proteomes" id="UP000216052">
    <property type="component" value="Chromosome"/>
</dbReference>
<comment type="cofactor">
    <cofactor evidence="7">
        <name>Zn(2+)</name>
        <dbReference type="ChEBI" id="CHEBI:29105"/>
    </cofactor>
    <text evidence="7">Binds 1 zinc ion per subunit.</text>
</comment>
<keyword evidence="11" id="KW-1185">Reference proteome</keyword>
<sequence length="315" mass="34628">MTNGAIRGRFAPSPTGEIHLGNAWTALLAWLQVRAAGGTMVLRIEDLDPDRSRPAYSEALIAEMKWLGLDWDEGPDSGGKYAPYCQDERRGLYQAALERLDAAGLVYPCYCTRTELAASAPHAGEQERVYPGICRQRTIDPARRAKRRPALRLAVPPGEISFTDLHAGWISQDISREVGDFVVRRSDGVHAYQLAVVVDDAAMQITHVLRGDDLLRSTPRQLLLYRLLGLKAPVFTHVPLLIDNQGYRLSKRQQALSIAALRSQGVKPEAIIGYLAWKAGLLDQYQPVKAAELVGSFALARMPSGPVVVDCPLPV</sequence>
<dbReference type="PROSITE" id="PS00178">
    <property type="entry name" value="AA_TRNA_LIGASE_I"/>
    <property type="match status" value="1"/>
</dbReference>
<feature type="binding site" evidence="7">
    <location>
        <position position="192"/>
    </location>
    <ligand>
        <name>L-glutamate</name>
        <dbReference type="ChEBI" id="CHEBI:29985"/>
    </ligand>
</feature>
<evidence type="ECO:0000256" key="4">
    <source>
        <dbReference type="ARBA" id="ARBA00022833"/>
    </source>
</evidence>
<dbReference type="PRINTS" id="PR00987">
    <property type="entry name" value="TRNASYNTHGLU"/>
</dbReference>
<feature type="short sequence motif" description="'KMSKS' region" evidence="7">
    <location>
        <begin position="248"/>
        <end position="252"/>
    </location>
</feature>
<dbReference type="InterPro" id="IPR049940">
    <property type="entry name" value="GluQ/Sye"/>
</dbReference>
<dbReference type="NCBIfam" id="NF004315">
    <property type="entry name" value="PRK05710.1-4"/>
    <property type="match status" value="1"/>
</dbReference>
<feature type="binding site" evidence="7">
    <location>
        <begin position="9"/>
        <end position="13"/>
    </location>
    <ligand>
        <name>L-glutamate</name>
        <dbReference type="ChEBI" id="CHEBI:29985"/>
    </ligand>
</feature>
<feature type="binding site" evidence="7">
    <location>
        <position position="251"/>
    </location>
    <ligand>
        <name>ATP</name>
        <dbReference type="ChEBI" id="CHEBI:30616"/>
    </ligand>
</feature>
<feature type="binding site" evidence="7">
    <location>
        <position position="210"/>
    </location>
    <ligand>
        <name>L-glutamate</name>
        <dbReference type="ChEBI" id="CHEBI:29985"/>
    </ligand>
</feature>
<keyword evidence="6 7" id="KW-0030">Aminoacyl-tRNA synthetase</keyword>
<evidence type="ECO:0000259" key="9">
    <source>
        <dbReference type="Pfam" id="PF00749"/>
    </source>
</evidence>
<keyword evidence="5 7" id="KW-0067">ATP-binding</keyword>
<dbReference type="InterPro" id="IPR001412">
    <property type="entry name" value="aa-tRNA-synth_I_CS"/>
</dbReference>
<evidence type="ECO:0000256" key="1">
    <source>
        <dbReference type="ARBA" id="ARBA00022598"/>
    </source>
</evidence>
<dbReference type="EMBL" id="CP155571">
    <property type="protein sequence ID" value="XFO74305.1"/>
    <property type="molecule type" value="Genomic_DNA"/>
</dbReference>
<dbReference type="InterPro" id="IPR022380">
    <property type="entry name" value="Glu-Q_tRNA(Asp)_Synthase"/>
</dbReference>
<dbReference type="SUPFAM" id="SSF52374">
    <property type="entry name" value="Nucleotidylyl transferase"/>
    <property type="match status" value="1"/>
</dbReference>
<evidence type="ECO:0000256" key="8">
    <source>
        <dbReference type="RuleBase" id="RU363037"/>
    </source>
</evidence>
<feature type="binding site" evidence="7">
    <location>
        <position position="130"/>
    </location>
    <ligand>
        <name>Zn(2+)</name>
        <dbReference type="ChEBI" id="CHEBI:29105"/>
    </ligand>
</feature>
<dbReference type="EC" id="6.1.1.-" evidence="7"/>